<gene>
    <name evidence="4" type="ordered locus">Emtol_0939</name>
</gene>
<dbReference type="Pfam" id="PF19838">
    <property type="entry name" value="LptD_2"/>
    <property type="match status" value="1"/>
</dbReference>
<accession>A0ABN4AIX9</accession>
<organism evidence="4 5">
    <name type="scientific">Emticicia oligotrophica (strain DSM 17448 / CIP 109782 / MTCC 6937 / GPTSA100-15)</name>
    <dbReference type="NCBI Taxonomy" id="929562"/>
    <lineage>
        <taxon>Bacteria</taxon>
        <taxon>Pseudomonadati</taxon>
        <taxon>Bacteroidota</taxon>
        <taxon>Cytophagia</taxon>
        <taxon>Cytophagales</taxon>
        <taxon>Leadbetterellaceae</taxon>
        <taxon>Emticicia</taxon>
    </lineage>
</organism>
<protein>
    <submittedName>
        <fullName evidence="4">Organic solvent tolerance protein OstA-like protein</fullName>
    </submittedName>
</protein>
<proteinExistence type="predicted"/>
<evidence type="ECO:0000313" key="5">
    <source>
        <dbReference type="Proteomes" id="UP000002875"/>
    </source>
</evidence>
<feature type="region of interest" description="Disordered" evidence="1">
    <location>
        <begin position="36"/>
        <end position="55"/>
    </location>
</feature>
<evidence type="ECO:0000256" key="2">
    <source>
        <dbReference type="SAM" id="SignalP"/>
    </source>
</evidence>
<feature type="chain" id="PRO_5045943370" evidence="2">
    <location>
        <begin position="24"/>
        <end position="987"/>
    </location>
</feature>
<dbReference type="EMBL" id="CP002961">
    <property type="protein sequence ID" value="AFK02090.1"/>
    <property type="molecule type" value="Genomic_DNA"/>
</dbReference>
<dbReference type="InterPro" id="IPR045659">
    <property type="entry name" value="LptD_2"/>
</dbReference>
<sequence length="987" mass="109874">MLGLFLHFSFGLFLILSSFNSVAQFPGGNLSKFGGGNLSRPSTKTTTRPSSATKPFGNKLFEEKRDTTRVMIADSMRSKESGLSTTVKYVAEDSTVMDVSGEILHLYGKARVTYGDIELDADYIKLDWGKSEVFAHGSPDTTKGNGIKGKPIFSQSGDKYNTDTIRYNFKSKKALIKGIVTQQGEGFVTGERVKKDANDDMYLVDAKYTTCNMKEPHFHIAAKKIKLVNKKQVISGPFHFVLSGVPLPIGLPFGFFPVPKNKEAGTSGIIMGTYGEDANNRGFYFRDFGYYFAINEKIGMKVLAQIYSKGSFGVGAQSTYSKKYKYSGNLNFQYNFNNNTPEVVATDDNNNYKTKDFSLSWSHTPANKRPDRSFSSSVNLRSNGFNRNNVNTVDVSNYLSSSSNSSVQFGRTFNQKLVTSSGLNVSQNFTTGQVDASANYSIGLNQFNPFVPEKKQIGRWYESFRVGLNVSGGYQATNTRVNSITSYSDYKIVRQNADGTYSSIEAKPLTNEEIRLRDANPLTLTPSERLLQKALQERLSNVRKLNTLDALNQVLSDGKFTTTYSIPIALPNFKIARYINFTPSVSLRGDISTQSLSYKYIASENAVKIDTVRGFFPTYQTSVSGSMNTRVYGTYQFRGKSRLQAIRHTMAPSLSLSYAPDFTKRLFEYKVVRIDRTTTNGITTYDTLRKLLPKYPTLGASAGASGNVSFNLTNQLEAKVRSKSDTAAKAFDKISLLDNLSLGTSYNLLALGDSMNLSNINMSANTNLFKNLVNLNMGASFDPYYYQPESTPELRALNPAGRIRRFYKIERVQGFAGLATLRTANIAISTRLSPATFNPDKGKPKTNPQSNNPAMDAMKKFIAANPELYVDFSIPWTLNLSYNLNYTKQGLADPQVTQAITVQGDLSLTPKWKIGFNTGYDMQLKAPTLTNITLHRELHCWDMAFNWTPISGYSVRTSYSFTLNVRSALLQELKVSRRRQYYGSGGF</sequence>
<feature type="compositionally biased region" description="Low complexity" evidence="1">
    <location>
        <begin position="39"/>
        <end position="55"/>
    </location>
</feature>
<dbReference type="PANTHER" id="PTHR30189">
    <property type="entry name" value="LPS-ASSEMBLY PROTEIN"/>
    <property type="match status" value="1"/>
</dbReference>
<dbReference type="Proteomes" id="UP000002875">
    <property type="component" value="Chromosome"/>
</dbReference>
<evidence type="ECO:0000259" key="3">
    <source>
        <dbReference type="Pfam" id="PF19838"/>
    </source>
</evidence>
<feature type="signal peptide" evidence="2">
    <location>
        <begin position="1"/>
        <end position="23"/>
    </location>
</feature>
<reference evidence="4 5" key="1">
    <citation type="submission" date="2011-07" db="EMBL/GenBank/DDBJ databases">
        <title>The complete genome of chromosome of Emticicia oligotrophica DSM 17448.</title>
        <authorList>
            <consortium name="US DOE Joint Genome Institute (JGI-PGF)"/>
            <person name="Lucas S."/>
            <person name="Han J."/>
            <person name="Lapidus A."/>
            <person name="Bruce D."/>
            <person name="Goodwin L."/>
            <person name="Pitluck S."/>
            <person name="Peters L."/>
            <person name="Kyrpides N."/>
            <person name="Mavromatis K."/>
            <person name="Ivanova N."/>
            <person name="Ovchinnikova G."/>
            <person name="Teshima H."/>
            <person name="Detter J.C."/>
            <person name="Tapia R."/>
            <person name="Han C."/>
            <person name="Land M."/>
            <person name="Hauser L."/>
            <person name="Markowitz V."/>
            <person name="Cheng J.-F."/>
            <person name="Hugenholtz P."/>
            <person name="Woyke T."/>
            <person name="Wu D."/>
            <person name="Tindall B."/>
            <person name="Pomrenke H."/>
            <person name="Brambilla E."/>
            <person name="Klenk H.-P."/>
            <person name="Eisen J.A."/>
        </authorList>
    </citation>
    <scope>NUCLEOTIDE SEQUENCE [LARGE SCALE GENOMIC DNA]</scope>
    <source>
        <strain evidence="4 5">DSM 17448</strain>
    </source>
</reference>
<keyword evidence="5" id="KW-1185">Reference proteome</keyword>
<dbReference type="InterPro" id="IPR050218">
    <property type="entry name" value="LptD"/>
</dbReference>
<dbReference type="PANTHER" id="PTHR30189:SF1">
    <property type="entry name" value="LPS-ASSEMBLY PROTEIN LPTD"/>
    <property type="match status" value="1"/>
</dbReference>
<evidence type="ECO:0000313" key="4">
    <source>
        <dbReference type="EMBL" id="AFK02090.1"/>
    </source>
</evidence>
<evidence type="ECO:0000256" key="1">
    <source>
        <dbReference type="SAM" id="MobiDB-lite"/>
    </source>
</evidence>
<name>A0ABN4AIX9_EMTOG</name>
<keyword evidence="2" id="KW-0732">Signal</keyword>
<feature type="domain" description="LPS-assembly protein LptD central" evidence="3">
    <location>
        <begin position="233"/>
        <end position="784"/>
    </location>
</feature>